<evidence type="ECO:0000313" key="6">
    <source>
        <dbReference type="Proteomes" id="UP000028545"/>
    </source>
</evidence>
<dbReference type="InterPro" id="IPR002110">
    <property type="entry name" value="Ankyrin_rpt"/>
</dbReference>
<dbReference type="InterPro" id="IPR036770">
    <property type="entry name" value="Ankyrin_rpt-contain_sf"/>
</dbReference>
<dbReference type="VEuPathDB" id="FungiDB:SAPIO_CDS4950"/>
<sequence length="950" mass="104227">MAPKRAYGVDWEPYREEIISRYVKQNQTAEATVKYLEERHGLRVTLRQFKYQFDGYKKLSADDWKGTVLPAVMKRRLEGKESDVYFRGEKLSPKRVRREQDRYRAVLPDNPSEIDTSEDFGESDNSTIDFDVTLNINGSQNCTTVSVPDIIRIELLRDLPYFQLQSAVMTGSAMGFWQIYRSDGATIVSEKLQELIPARSSPDNGTPAQIFLDNSQKPEIVQVFELAAFMASNNSTDFSVFTFLRWVNDNRQETALMRFLKLNTSTTRAFARKLVKAGARLSRKTFLKELSAIGIPFNHAAEELLAINDTEFRSFVLSKLRPESISGRPGGRLLLRVVESNDVLNAKTIICACAEINYSNGFDTPLITAVESGNLEMVKVLIKSGADPNFRPNSEKSPLGQAIQLLHAPLVRYLLDHGAIVSAAVSSDIASIARRPTPEIISMLEGARAPGETTFYDILSAASDSNIFSVFLSTHNVSEEMALLALRLAITRNMSGEVLCLIQHGPLRGCDEALRQVIEHGLQHLPNEKVKLFVKLLIQEGAHPDVFELLQEMLDNYKWDDGLANILIDTGFDLQLNGPRLVECALACGCHDAASLLIDRGTCINSYGDHLTPFQAVALKGKPVLLGYLAAQGAKINQKAYPNKGFTALQAASLGKSVEKVKFLVGLGADLHAPPAKTGGTTALEAAVHPARSVFEHIDEDEDKFYYKSDHAAVEIFRFLLKKGASVNRPGSSDGPLLHDIIERRLTSLLKEALDAGARPDQWWSTGYYSRKNRTPIQLAAERGDLEAVKLLIGAGGDINSPAHPDYGRTALQAAAASQKVAMEMIRFLLSQGADVHAPPARRGGVTALQGAAIQGHVNIALMFISELGADVNQPPALFEGRTAIEGAAEHGRLDMVQVLLNAGAVGDVLDNTGFKKAIDLARGCGHVEVAELLEAHWRGEQSGYLNLGL</sequence>
<feature type="repeat" description="ANK" evidence="3">
    <location>
        <begin position="361"/>
        <end position="393"/>
    </location>
</feature>
<proteinExistence type="predicted"/>
<dbReference type="PANTHER" id="PTHR24198:SF165">
    <property type="entry name" value="ANKYRIN REPEAT-CONTAINING PROTEIN-RELATED"/>
    <property type="match status" value="1"/>
</dbReference>
<keyword evidence="6" id="KW-1185">Reference proteome</keyword>
<keyword evidence="2 3" id="KW-0040">ANK repeat</keyword>
<evidence type="ECO:0000256" key="3">
    <source>
        <dbReference type="PROSITE-ProRule" id="PRU00023"/>
    </source>
</evidence>
<evidence type="ECO:0000313" key="5">
    <source>
        <dbReference type="EMBL" id="KEZ43254.1"/>
    </source>
</evidence>
<keyword evidence="1" id="KW-0677">Repeat</keyword>
<reference evidence="5 6" key="1">
    <citation type="journal article" date="2014" name="Genome Announc.">
        <title>Draft genome sequence of the pathogenic fungus Scedosporium apiospermum.</title>
        <authorList>
            <person name="Vandeputte P."/>
            <person name="Ghamrawi S."/>
            <person name="Rechenmann M."/>
            <person name="Iltis A."/>
            <person name="Giraud S."/>
            <person name="Fleury M."/>
            <person name="Thornton C."/>
            <person name="Delhaes L."/>
            <person name="Meyer W."/>
            <person name="Papon N."/>
            <person name="Bouchara J.P."/>
        </authorList>
    </citation>
    <scope>NUCLEOTIDE SEQUENCE [LARGE SCALE GENOMIC DNA]</scope>
    <source>
        <strain evidence="5 6">IHEM 14462</strain>
    </source>
</reference>
<dbReference type="SUPFAM" id="SSF48403">
    <property type="entry name" value="Ankyrin repeat"/>
    <property type="match status" value="2"/>
</dbReference>
<protein>
    <recommendedName>
        <fullName evidence="4">Clr5 domain-containing protein</fullName>
    </recommendedName>
</protein>
<dbReference type="PROSITE" id="PS50297">
    <property type="entry name" value="ANK_REP_REGION"/>
    <property type="match status" value="4"/>
</dbReference>
<dbReference type="OMA" id="NINWDPY"/>
<evidence type="ECO:0000256" key="2">
    <source>
        <dbReference type="ARBA" id="ARBA00023043"/>
    </source>
</evidence>
<dbReference type="Pfam" id="PF14420">
    <property type="entry name" value="Clr5"/>
    <property type="match status" value="1"/>
</dbReference>
<dbReference type="GeneID" id="27724022"/>
<dbReference type="Gene3D" id="1.25.40.20">
    <property type="entry name" value="Ankyrin repeat-containing domain"/>
    <property type="match status" value="3"/>
</dbReference>
<dbReference type="PANTHER" id="PTHR24198">
    <property type="entry name" value="ANKYRIN REPEAT AND PROTEIN KINASE DOMAIN-CONTAINING PROTEIN"/>
    <property type="match status" value="1"/>
</dbReference>
<feature type="repeat" description="ANK" evidence="3">
    <location>
        <begin position="644"/>
        <end position="676"/>
    </location>
</feature>
<dbReference type="KEGG" id="sapo:SAPIO_CDS4950"/>
<gene>
    <name evidence="5" type="ORF">SAPIO_CDS4950</name>
</gene>
<dbReference type="EMBL" id="JOWA01000095">
    <property type="protein sequence ID" value="KEZ43254.1"/>
    <property type="molecule type" value="Genomic_DNA"/>
</dbReference>
<feature type="repeat" description="ANK" evidence="3">
    <location>
        <begin position="880"/>
        <end position="912"/>
    </location>
</feature>
<evidence type="ECO:0000256" key="1">
    <source>
        <dbReference type="ARBA" id="ARBA00022737"/>
    </source>
</evidence>
<dbReference type="PROSITE" id="PS50088">
    <property type="entry name" value="ANK_REPEAT"/>
    <property type="match status" value="5"/>
</dbReference>
<accession>A0A084G7E2</accession>
<feature type="domain" description="Clr5" evidence="4">
    <location>
        <begin position="10"/>
        <end position="53"/>
    </location>
</feature>
<feature type="repeat" description="ANK" evidence="3">
    <location>
        <begin position="807"/>
        <end position="841"/>
    </location>
</feature>
<dbReference type="AlphaFoldDB" id="A0A084G7E2"/>
<dbReference type="HOGENOM" id="CLU_274294_0_0_1"/>
<dbReference type="Pfam" id="PF12796">
    <property type="entry name" value="Ank_2"/>
    <property type="match status" value="2"/>
</dbReference>
<dbReference type="RefSeq" id="XP_016643053.1">
    <property type="nucleotide sequence ID" value="XM_016787378.1"/>
</dbReference>
<dbReference type="SMART" id="SM00248">
    <property type="entry name" value="ANK"/>
    <property type="match status" value="10"/>
</dbReference>
<feature type="repeat" description="ANK" evidence="3">
    <location>
        <begin position="772"/>
        <end position="804"/>
    </location>
</feature>
<evidence type="ECO:0000259" key="4">
    <source>
        <dbReference type="Pfam" id="PF14420"/>
    </source>
</evidence>
<dbReference type="InterPro" id="IPR025676">
    <property type="entry name" value="Clr5_dom"/>
</dbReference>
<organism evidence="5 6">
    <name type="scientific">Pseudallescheria apiosperma</name>
    <name type="common">Scedosporium apiospermum</name>
    <dbReference type="NCBI Taxonomy" id="563466"/>
    <lineage>
        <taxon>Eukaryota</taxon>
        <taxon>Fungi</taxon>
        <taxon>Dikarya</taxon>
        <taxon>Ascomycota</taxon>
        <taxon>Pezizomycotina</taxon>
        <taxon>Sordariomycetes</taxon>
        <taxon>Hypocreomycetidae</taxon>
        <taxon>Microascales</taxon>
        <taxon>Microascaceae</taxon>
        <taxon>Scedosporium</taxon>
    </lineage>
</organism>
<comment type="caution">
    <text evidence="5">The sequence shown here is derived from an EMBL/GenBank/DDBJ whole genome shotgun (WGS) entry which is preliminary data.</text>
</comment>
<dbReference type="OrthoDB" id="539213at2759"/>
<name>A0A084G7E2_PSEDA</name>
<dbReference type="Proteomes" id="UP000028545">
    <property type="component" value="Unassembled WGS sequence"/>
</dbReference>
<dbReference type="SMR" id="A0A084G7E2"/>